<organism evidence="1 2">
    <name type="scientific">Panagrolaimus sp. ES5</name>
    <dbReference type="NCBI Taxonomy" id="591445"/>
    <lineage>
        <taxon>Eukaryota</taxon>
        <taxon>Metazoa</taxon>
        <taxon>Ecdysozoa</taxon>
        <taxon>Nematoda</taxon>
        <taxon>Chromadorea</taxon>
        <taxon>Rhabditida</taxon>
        <taxon>Tylenchina</taxon>
        <taxon>Panagrolaimomorpha</taxon>
        <taxon>Panagrolaimoidea</taxon>
        <taxon>Panagrolaimidae</taxon>
        <taxon>Panagrolaimus</taxon>
    </lineage>
</organism>
<proteinExistence type="predicted"/>
<name>A0AC34FEP8_9BILA</name>
<evidence type="ECO:0000313" key="1">
    <source>
        <dbReference type="Proteomes" id="UP000887579"/>
    </source>
</evidence>
<dbReference type="WBParaSite" id="ES5_v2.g15010.t1">
    <property type="protein sequence ID" value="ES5_v2.g15010.t1"/>
    <property type="gene ID" value="ES5_v2.g15010"/>
</dbReference>
<accession>A0AC34FEP8</accession>
<reference evidence="2" key="1">
    <citation type="submission" date="2022-11" db="UniProtKB">
        <authorList>
            <consortium name="WormBaseParasite"/>
        </authorList>
    </citation>
    <scope>IDENTIFICATION</scope>
</reference>
<protein>
    <submittedName>
        <fullName evidence="2">F-box domain-containing protein</fullName>
    </submittedName>
</protein>
<dbReference type="Proteomes" id="UP000887579">
    <property type="component" value="Unplaced"/>
</dbReference>
<sequence length="191" mass="22211">MNDEDGCQAATPATEGRRYALRRRRSYPKDDDDGSCKSTMAATADEALFEPSTKTLKPDSPGEARNLALIDSGTLESSQATASSSKISPTNLHIEISYFDLLSEEIILEIFLKMFEKDLYNLSLVNKRFHRLANDTKLWKRLYEETFEYAIPLQRLQTCRFDFRPPQRWRSYLNPWFESFRQLVSDKFFVI</sequence>
<evidence type="ECO:0000313" key="2">
    <source>
        <dbReference type="WBParaSite" id="ES5_v2.g15010.t1"/>
    </source>
</evidence>